<dbReference type="Pfam" id="PF00175">
    <property type="entry name" value="NAD_binding_1"/>
    <property type="match status" value="1"/>
</dbReference>
<dbReference type="InterPro" id="IPR039261">
    <property type="entry name" value="FNR_nucleotide-bd"/>
</dbReference>
<protein>
    <recommendedName>
        <fullName evidence="8">Nitrate reductase [NADPH]</fullName>
        <ecNumber evidence="7">1.7.1.3</ecNumber>
    </recommendedName>
</protein>
<dbReference type="Pfam" id="PF03404">
    <property type="entry name" value="Mo-co_dimer"/>
    <property type="match status" value="1"/>
</dbReference>
<dbReference type="Gene3D" id="2.40.30.10">
    <property type="entry name" value="Translation factors"/>
    <property type="match status" value="1"/>
</dbReference>
<dbReference type="Pfam" id="PF00970">
    <property type="entry name" value="FAD_binding_6"/>
    <property type="match status" value="1"/>
</dbReference>
<feature type="domain" description="FAD-binding FR-type" evidence="18">
    <location>
        <begin position="761"/>
        <end position="873"/>
    </location>
</feature>
<dbReference type="Gene3D" id="3.10.120.10">
    <property type="entry name" value="Cytochrome b5-like heme/steroid binding domain"/>
    <property type="match status" value="1"/>
</dbReference>
<evidence type="ECO:0000256" key="6">
    <source>
        <dbReference type="ARBA" id="ARBA00011738"/>
    </source>
</evidence>
<dbReference type="PRINTS" id="PR00406">
    <property type="entry name" value="CYTB5RDTASE"/>
</dbReference>
<proteinExistence type="inferred from homology"/>
<evidence type="ECO:0000256" key="9">
    <source>
        <dbReference type="ARBA" id="ARBA00022505"/>
    </source>
</evidence>
<keyword evidence="13" id="KW-0560">Oxidoreductase</keyword>
<dbReference type="Pfam" id="PF00174">
    <property type="entry name" value="Oxidored_molyb"/>
    <property type="match status" value="1"/>
</dbReference>
<sequence>MPAKPLTTQPLFTEPDWTKTHSHRVGLRSRDDRFPGLTHPGDDWRFVLEEEAEEKIHELQEKVDNGELLTVRDFLAKQEDFHLRRPEVHPGGWRYVLHTSEGFIKNGQEWLVNQRKKEKEEEKKKEEEDKEKEGGKRQQEQEPKQEKEGKEEEEEEAKGGEEEEEEEQPEPSAAEKALLHLLRSEEAYMRSLKPSDGKGRSPVKSDFVPSEIDEIDQTTPDNWIPRTDHLIRITGKHPLNAEAGLTELFEAGFITPNWLHYVRSHGAVPHLLWENHKLEVSAGKSVTFFLDDLKDQFESINIPVFAACDGNRRKELNMLKRSKGFNWGPGAVGCAYWKGVRLRDVLKQAGAKDLMKEYDGSRLWVNFQGADYLSEGKYETSIPLEYVMNKRKDVLLAYEMNDTPLPPDHGYPLRLVVPGYVGGRWVKWLEKVWITDKENDSHYHIWDNRVVPEFVTDRDSELAKTMYHNPSTACMEQQLNSVIVRPAQGEKIDLQDVQNGKQYQLQGFAYNGGGNEVQRVEVSLDGGSSWLYCARVYPDYSLRHGKKFWTWLHWHVDVDLTQLVRAESIRVRCWDVNKNTQPENPTWNLEGMMNNCQYTVKPEITADEKSGKAYITFRHPCEPGTGEGGWMKPSPQIQAEESVRQAPTPGKQFGREEIEKHSSEDDCWIVINGSVYDATSVMSWHPGGKAPIMAHAGRVHADTTGEFESIHDDFAHSKLQECILGTVTKKTQDFIKQESKVKAEQRAKAGGQESDIALKRHKWTQARFKHKKPLSEDTKRYTFELLSKNKKLGLKTGLHIQIGFHFNDQLVFRSYTPVRPVFEEEEDGTFDLVVKTYYPDPGQPGGTMSNILDCLAEGEEVEIKGPAGEIVYEGNGSFKIDEKKMSFERITLVLGGSGVTPGYQVIVRILRSGGKDKTKIRVIDSNKSEGDILMRGELQDLADQHPEQFQITHVLSHPSDSWEGEKGHVNEETIRKYGFEPDEKSVALLCGPPTMIQKAVLPALLDWGYDEDKNLFGF</sequence>
<dbReference type="PANTHER" id="PTHR19372:SF7">
    <property type="entry name" value="SULFITE OXIDASE, MITOCHONDRIAL"/>
    <property type="match status" value="1"/>
</dbReference>
<dbReference type="InterPro" id="IPR014756">
    <property type="entry name" value="Ig_E-set"/>
</dbReference>
<dbReference type="PROSITE" id="PS51384">
    <property type="entry name" value="FAD_FR"/>
    <property type="match status" value="1"/>
</dbReference>
<organism evidence="19 20">
    <name type="scientific">Aspergillus pseudoustus</name>
    <dbReference type="NCBI Taxonomy" id="1810923"/>
    <lineage>
        <taxon>Eukaryota</taxon>
        <taxon>Fungi</taxon>
        <taxon>Dikarya</taxon>
        <taxon>Ascomycota</taxon>
        <taxon>Pezizomycotina</taxon>
        <taxon>Eurotiomycetes</taxon>
        <taxon>Eurotiomycetidae</taxon>
        <taxon>Eurotiales</taxon>
        <taxon>Aspergillaceae</taxon>
        <taxon>Aspergillus</taxon>
        <taxon>Aspergillus subgen. Nidulantes</taxon>
    </lineage>
</organism>
<evidence type="ECO:0000256" key="12">
    <source>
        <dbReference type="ARBA" id="ARBA00022827"/>
    </source>
</evidence>
<name>A0ABR4IKL2_9EURO</name>
<dbReference type="InterPro" id="IPR000572">
    <property type="entry name" value="OxRdtase_Mopterin-bd_dom"/>
</dbReference>
<feature type="compositionally biased region" description="Basic and acidic residues" evidence="16">
    <location>
        <begin position="115"/>
        <end position="150"/>
    </location>
</feature>
<dbReference type="EMBL" id="JBFXLU010000375">
    <property type="protein sequence ID" value="KAL2828107.1"/>
    <property type="molecule type" value="Genomic_DNA"/>
</dbReference>
<evidence type="ECO:0000256" key="1">
    <source>
        <dbReference type="ARBA" id="ARBA00001924"/>
    </source>
</evidence>
<dbReference type="InterPro" id="IPR008335">
    <property type="entry name" value="Mopterin_OxRdtase_euk"/>
</dbReference>
<evidence type="ECO:0000256" key="16">
    <source>
        <dbReference type="SAM" id="MobiDB-lite"/>
    </source>
</evidence>
<dbReference type="SUPFAM" id="SSF63380">
    <property type="entry name" value="Riboflavin synthase domain-like"/>
    <property type="match status" value="1"/>
</dbReference>
<keyword evidence="10" id="KW-0285">Flavoprotein</keyword>
<evidence type="ECO:0000313" key="19">
    <source>
        <dbReference type="EMBL" id="KAL2828107.1"/>
    </source>
</evidence>
<evidence type="ECO:0000256" key="2">
    <source>
        <dbReference type="ARBA" id="ARBA00001971"/>
    </source>
</evidence>
<dbReference type="InterPro" id="IPR036400">
    <property type="entry name" value="Cyt_B5-like_heme/steroid_sf"/>
</dbReference>
<dbReference type="EC" id="1.7.1.3" evidence="7"/>
<dbReference type="SUPFAM" id="SSF52343">
    <property type="entry name" value="Ferredoxin reductase-like, C-terminal NADP-linked domain"/>
    <property type="match status" value="1"/>
</dbReference>
<keyword evidence="20" id="KW-1185">Reference proteome</keyword>
<evidence type="ECO:0000256" key="3">
    <source>
        <dbReference type="ARBA" id="ARBA00001974"/>
    </source>
</evidence>
<comment type="cofactor">
    <cofactor evidence="3">
        <name>FAD</name>
        <dbReference type="ChEBI" id="CHEBI:57692"/>
    </cofactor>
</comment>
<evidence type="ECO:0000256" key="11">
    <source>
        <dbReference type="ARBA" id="ARBA00022723"/>
    </source>
</evidence>
<keyword evidence="9" id="KW-0500">Molybdenum</keyword>
<keyword evidence="12" id="KW-0274">FAD</keyword>
<feature type="compositionally biased region" description="Acidic residues" evidence="16">
    <location>
        <begin position="151"/>
        <end position="169"/>
    </location>
</feature>
<evidence type="ECO:0000313" key="20">
    <source>
        <dbReference type="Proteomes" id="UP001610446"/>
    </source>
</evidence>
<keyword evidence="14" id="KW-0534">Nitrate assimilation</keyword>
<dbReference type="PANTHER" id="PTHR19372">
    <property type="entry name" value="SULFITE REDUCTASE"/>
    <property type="match status" value="1"/>
</dbReference>
<comment type="catalytic activity">
    <reaction evidence="15">
        <text>nitrite + NADP(+) + H2O = nitrate + NADPH + H(+)</text>
        <dbReference type="Rhea" id="RHEA:19061"/>
        <dbReference type="ChEBI" id="CHEBI:15377"/>
        <dbReference type="ChEBI" id="CHEBI:15378"/>
        <dbReference type="ChEBI" id="CHEBI:16301"/>
        <dbReference type="ChEBI" id="CHEBI:17632"/>
        <dbReference type="ChEBI" id="CHEBI:57783"/>
        <dbReference type="ChEBI" id="CHEBI:58349"/>
        <dbReference type="EC" id="1.7.1.3"/>
    </reaction>
</comment>
<dbReference type="InterPro" id="IPR017927">
    <property type="entry name" value="FAD-bd_FR_type"/>
</dbReference>
<accession>A0ABR4IKL2</accession>
<dbReference type="InterPro" id="IPR001433">
    <property type="entry name" value="OxRdtase_FAD/NAD-bd"/>
</dbReference>
<comment type="function">
    <text evidence="4">Nitrate reductase is a key enzyme involved in the first step of nitrate assimilation in plants, fungi and bacteria.</text>
</comment>
<gene>
    <name evidence="19" type="ORF">BJY01DRAFT_255470</name>
</gene>
<dbReference type="PROSITE" id="PS50255">
    <property type="entry name" value="CYTOCHROME_B5_2"/>
    <property type="match status" value="1"/>
</dbReference>
<evidence type="ECO:0000256" key="14">
    <source>
        <dbReference type="ARBA" id="ARBA00023063"/>
    </source>
</evidence>
<dbReference type="PRINTS" id="PR00407">
    <property type="entry name" value="EUMOPTERIN"/>
</dbReference>
<dbReference type="SUPFAM" id="SSF81296">
    <property type="entry name" value="E set domains"/>
    <property type="match status" value="1"/>
</dbReference>
<feature type="region of interest" description="Disordered" evidence="16">
    <location>
        <begin position="115"/>
        <end position="173"/>
    </location>
</feature>
<dbReference type="InterPro" id="IPR005066">
    <property type="entry name" value="MoCF_OxRdtse_dimer"/>
</dbReference>
<comment type="similarity">
    <text evidence="5">Belongs to the nitrate reductase family.</text>
</comment>
<evidence type="ECO:0000256" key="10">
    <source>
        <dbReference type="ARBA" id="ARBA00022630"/>
    </source>
</evidence>
<dbReference type="SUPFAM" id="SSF55856">
    <property type="entry name" value="Cytochrome b5-like heme/steroid binding domain"/>
    <property type="match status" value="1"/>
</dbReference>
<feature type="domain" description="Cytochrome b5 heme-binding" evidence="17">
    <location>
        <begin position="650"/>
        <end position="728"/>
    </location>
</feature>
<dbReference type="Pfam" id="PF00173">
    <property type="entry name" value="Cyt-b5"/>
    <property type="match status" value="1"/>
</dbReference>
<comment type="cofactor">
    <cofactor evidence="2">
        <name>heme</name>
        <dbReference type="ChEBI" id="CHEBI:30413"/>
    </cofactor>
</comment>
<dbReference type="Gene3D" id="3.40.50.80">
    <property type="entry name" value="Nucleotide-binding domain of ferredoxin-NADP reductase (FNR) module"/>
    <property type="match status" value="1"/>
</dbReference>
<comment type="cofactor">
    <cofactor evidence="1">
        <name>Mo-molybdopterin</name>
        <dbReference type="ChEBI" id="CHEBI:71302"/>
    </cofactor>
</comment>
<dbReference type="Proteomes" id="UP001610446">
    <property type="component" value="Unassembled WGS sequence"/>
</dbReference>
<dbReference type="InterPro" id="IPR008333">
    <property type="entry name" value="Cbr1-like_FAD-bd_dom"/>
</dbReference>
<evidence type="ECO:0000259" key="18">
    <source>
        <dbReference type="PROSITE" id="PS51384"/>
    </source>
</evidence>
<evidence type="ECO:0000256" key="15">
    <source>
        <dbReference type="ARBA" id="ARBA00049155"/>
    </source>
</evidence>
<dbReference type="SMART" id="SM01117">
    <property type="entry name" value="Cyt-b5"/>
    <property type="match status" value="1"/>
</dbReference>
<dbReference type="InterPro" id="IPR001199">
    <property type="entry name" value="Cyt_B5-like_heme/steroid-bd"/>
</dbReference>
<evidence type="ECO:0000256" key="13">
    <source>
        <dbReference type="ARBA" id="ARBA00023002"/>
    </source>
</evidence>
<comment type="caution">
    <text evidence="19">The sequence shown here is derived from an EMBL/GenBank/DDBJ whole genome shotgun (WGS) entry which is preliminary data.</text>
</comment>
<dbReference type="InterPro" id="IPR036374">
    <property type="entry name" value="OxRdtase_Mopterin-bd_sf"/>
</dbReference>
<dbReference type="SUPFAM" id="SSF56524">
    <property type="entry name" value="Oxidoreductase molybdopterin-binding domain"/>
    <property type="match status" value="1"/>
</dbReference>
<dbReference type="InterPro" id="IPR017938">
    <property type="entry name" value="Riboflavin_synthase-like_b-brl"/>
</dbReference>
<evidence type="ECO:0000259" key="17">
    <source>
        <dbReference type="PROSITE" id="PS50255"/>
    </source>
</evidence>
<evidence type="ECO:0000256" key="4">
    <source>
        <dbReference type="ARBA" id="ARBA00003838"/>
    </source>
</evidence>
<reference evidence="19 20" key="1">
    <citation type="submission" date="2024-07" db="EMBL/GenBank/DDBJ databases">
        <title>Section-level genome sequencing and comparative genomics of Aspergillus sections Usti and Cavernicolus.</title>
        <authorList>
            <consortium name="Lawrence Berkeley National Laboratory"/>
            <person name="Nybo J.L."/>
            <person name="Vesth T.C."/>
            <person name="Theobald S."/>
            <person name="Frisvad J.C."/>
            <person name="Larsen T.O."/>
            <person name="Kjaerboelling I."/>
            <person name="Rothschild-Mancinelli K."/>
            <person name="Lyhne E.K."/>
            <person name="Kogle M.E."/>
            <person name="Barry K."/>
            <person name="Clum A."/>
            <person name="Na H."/>
            <person name="Ledsgaard L."/>
            <person name="Lin J."/>
            <person name="Lipzen A."/>
            <person name="Kuo A."/>
            <person name="Riley R."/>
            <person name="Mondo S."/>
            <person name="Labutti K."/>
            <person name="Haridas S."/>
            <person name="Pangalinan J."/>
            <person name="Salamov A.A."/>
            <person name="Simmons B.A."/>
            <person name="Magnuson J.K."/>
            <person name="Chen J."/>
            <person name="Drula E."/>
            <person name="Henrissat B."/>
            <person name="Wiebenga A."/>
            <person name="Lubbers R.J."/>
            <person name="Gomes A.C."/>
            <person name="Makela M.R."/>
            <person name="Stajich J."/>
            <person name="Grigoriev I.V."/>
            <person name="Mortensen U.H."/>
            <person name="De Vries R.P."/>
            <person name="Baker S.E."/>
            <person name="Andersen M.R."/>
        </authorList>
    </citation>
    <scope>NUCLEOTIDE SEQUENCE [LARGE SCALE GENOMIC DNA]</scope>
    <source>
        <strain evidence="19 20">CBS 123904</strain>
    </source>
</reference>
<dbReference type="Gene3D" id="3.90.420.10">
    <property type="entry name" value="Oxidoreductase, molybdopterin-binding domain"/>
    <property type="match status" value="1"/>
</dbReference>
<comment type="subunit">
    <text evidence="6">Homodimer.</text>
</comment>
<dbReference type="CDD" id="cd06183">
    <property type="entry name" value="cyt_b5_reduct_like"/>
    <property type="match status" value="1"/>
</dbReference>
<evidence type="ECO:0000256" key="7">
    <source>
        <dbReference type="ARBA" id="ARBA00012673"/>
    </source>
</evidence>
<evidence type="ECO:0000256" key="5">
    <source>
        <dbReference type="ARBA" id="ARBA00006253"/>
    </source>
</evidence>
<keyword evidence="11" id="KW-0479">Metal-binding</keyword>
<dbReference type="Gene3D" id="2.60.40.650">
    <property type="match status" value="1"/>
</dbReference>
<evidence type="ECO:0000256" key="8">
    <source>
        <dbReference type="ARBA" id="ARBA00015499"/>
    </source>
</evidence>